<dbReference type="AlphaFoldDB" id="A0A5B0WRT9"/>
<feature type="transmembrane region" description="Helical" evidence="5">
    <location>
        <begin position="426"/>
        <end position="444"/>
    </location>
</feature>
<evidence type="ECO:0000256" key="3">
    <source>
        <dbReference type="ARBA" id="ARBA00022989"/>
    </source>
</evidence>
<evidence type="ECO:0000256" key="5">
    <source>
        <dbReference type="SAM" id="Phobius"/>
    </source>
</evidence>
<dbReference type="EMBL" id="VTUX01000009">
    <property type="protein sequence ID" value="KAA1188951.1"/>
    <property type="molecule type" value="Genomic_DNA"/>
</dbReference>
<proteinExistence type="predicted"/>
<dbReference type="PANTHER" id="PTHR37422:SF13">
    <property type="entry name" value="LIPOPOLYSACCHARIDE BIOSYNTHESIS PROTEIN PA4999-RELATED"/>
    <property type="match status" value="1"/>
</dbReference>
<protein>
    <submittedName>
        <fullName evidence="7">O-antigen ligase family protein</fullName>
    </submittedName>
</protein>
<feature type="transmembrane region" description="Helical" evidence="5">
    <location>
        <begin position="167"/>
        <end position="192"/>
    </location>
</feature>
<comment type="subcellular location">
    <subcellularLocation>
        <location evidence="1">Membrane</location>
        <topology evidence="1">Multi-pass membrane protein</topology>
    </subcellularLocation>
</comment>
<evidence type="ECO:0000256" key="2">
    <source>
        <dbReference type="ARBA" id="ARBA00022692"/>
    </source>
</evidence>
<accession>A0A5B0WRT9</accession>
<organism evidence="7 8">
    <name type="scientific">Pseudohalioglobus sediminis</name>
    <dbReference type="NCBI Taxonomy" id="2606449"/>
    <lineage>
        <taxon>Bacteria</taxon>
        <taxon>Pseudomonadati</taxon>
        <taxon>Pseudomonadota</taxon>
        <taxon>Gammaproteobacteria</taxon>
        <taxon>Cellvibrionales</taxon>
        <taxon>Halieaceae</taxon>
        <taxon>Pseudohalioglobus</taxon>
    </lineage>
</organism>
<dbReference type="Pfam" id="PF04932">
    <property type="entry name" value="Wzy_C"/>
    <property type="match status" value="1"/>
</dbReference>
<evidence type="ECO:0000313" key="7">
    <source>
        <dbReference type="EMBL" id="KAA1188951.1"/>
    </source>
</evidence>
<dbReference type="Proteomes" id="UP000323708">
    <property type="component" value="Unassembled WGS sequence"/>
</dbReference>
<sequence>MISGQGTKNIAAVAAPTKHSALEGALFAAFMAILVWAPLPFASNREWAGSLLTLLLAAVAAAWVALWLAGRAQVHPRIWRRAKVPLYILLAVQAWVLLQITPLPPAVIEALSPRAAAWHVREGWLTLSLDWAATHYYLLRGCGITLGFFLMLALVNSERRVRLFLQVLVFSGTAQAAYGAFMVLSGLELGFFVEKYAGRGVATGTFVNRNHLAGYLVMCLAAGTGLLLSQLSRQRIHGWKERLRSWLRLLLSPKFRLRLYLAVMVVALVLTRSRMGNVAFFSALALAGCVALYSGRRFSWRMVGFLASLFVVDMIILGRWFGLDKLVERLEGLEGKAAEEFSRYWMDFYTLDYIRAFPFTGSGGGSFYGIFPNFQGEQLRGFYLHSHNDYLEFSAELGLPAALALVAFVALCLWQAVQVQRKRHHPLYRGAGFAVTMAVIWAAIHSTVDFNLQIPANALTFVSLLALAYISGNLPRNKAL</sequence>
<feature type="transmembrane region" description="Helical" evidence="5">
    <location>
        <begin position="302"/>
        <end position="321"/>
    </location>
</feature>
<dbReference type="PANTHER" id="PTHR37422">
    <property type="entry name" value="TEICHURONIC ACID BIOSYNTHESIS PROTEIN TUAE"/>
    <property type="match status" value="1"/>
</dbReference>
<feature type="transmembrane region" description="Helical" evidence="5">
    <location>
        <begin position="212"/>
        <end position="234"/>
    </location>
</feature>
<feature type="transmembrane region" description="Helical" evidence="5">
    <location>
        <begin position="137"/>
        <end position="155"/>
    </location>
</feature>
<evidence type="ECO:0000259" key="6">
    <source>
        <dbReference type="Pfam" id="PF04932"/>
    </source>
</evidence>
<feature type="transmembrane region" description="Helical" evidence="5">
    <location>
        <begin position="47"/>
        <end position="70"/>
    </location>
</feature>
<feature type="domain" description="O-antigen ligase-related" evidence="6">
    <location>
        <begin position="260"/>
        <end position="405"/>
    </location>
</feature>
<feature type="transmembrane region" description="Helical" evidence="5">
    <location>
        <begin position="278"/>
        <end position="295"/>
    </location>
</feature>
<dbReference type="GO" id="GO:0016874">
    <property type="term" value="F:ligase activity"/>
    <property type="evidence" value="ECO:0007669"/>
    <property type="project" value="UniProtKB-KW"/>
</dbReference>
<feature type="transmembrane region" description="Helical" evidence="5">
    <location>
        <begin position="21"/>
        <end position="41"/>
    </location>
</feature>
<feature type="transmembrane region" description="Helical" evidence="5">
    <location>
        <begin position="450"/>
        <end position="470"/>
    </location>
</feature>
<gene>
    <name evidence="7" type="ORF">F0M18_17260</name>
</gene>
<keyword evidence="2 5" id="KW-0812">Transmembrane</keyword>
<dbReference type="InterPro" id="IPR051533">
    <property type="entry name" value="WaaL-like"/>
</dbReference>
<dbReference type="InterPro" id="IPR007016">
    <property type="entry name" value="O-antigen_ligase-rel_domated"/>
</dbReference>
<feature type="transmembrane region" description="Helical" evidence="5">
    <location>
        <begin position="82"/>
        <end position="101"/>
    </location>
</feature>
<evidence type="ECO:0000256" key="1">
    <source>
        <dbReference type="ARBA" id="ARBA00004141"/>
    </source>
</evidence>
<dbReference type="GO" id="GO:0016020">
    <property type="term" value="C:membrane"/>
    <property type="evidence" value="ECO:0007669"/>
    <property type="project" value="UniProtKB-SubCell"/>
</dbReference>
<name>A0A5B0WRT9_9GAMM</name>
<reference evidence="7 8" key="1">
    <citation type="submission" date="2019-09" db="EMBL/GenBank/DDBJ databases">
        <authorList>
            <person name="Chen X.-Y."/>
        </authorList>
    </citation>
    <scope>NUCLEOTIDE SEQUENCE [LARGE SCALE GENOMIC DNA]</scope>
    <source>
        <strain evidence="7 8">NY5</strain>
    </source>
</reference>
<evidence type="ECO:0000313" key="8">
    <source>
        <dbReference type="Proteomes" id="UP000323708"/>
    </source>
</evidence>
<keyword evidence="4 5" id="KW-0472">Membrane</keyword>
<feature type="transmembrane region" description="Helical" evidence="5">
    <location>
        <begin position="397"/>
        <end position="414"/>
    </location>
</feature>
<keyword evidence="8" id="KW-1185">Reference proteome</keyword>
<feature type="transmembrane region" description="Helical" evidence="5">
    <location>
        <begin position="255"/>
        <end position="272"/>
    </location>
</feature>
<evidence type="ECO:0000256" key="4">
    <source>
        <dbReference type="ARBA" id="ARBA00023136"/>
    </source>
</evidence>
<dbReference type="RefSeq" id="WP_149612714.1">
    <property type="nucleotide sequence ID" value="NZ_VTUX01000009.1"/>
</dbReference>
<comment type="caution">
    <text evidence="7">The sequence shown here is derived from an EMBL/GenBank/DDBJ whole genome shotgun (WGS) entry which is preliminary data.</text>
</comment>
<keyword evidence="7" id="KW-0436">Ligase</keyword>
<keyword evidence="3 5" id="KW-1133">Transmembrane helix</keyword>